<proteinExistence type="predicted"/>
<keyword evidence="2" id="KW-1185">Reference proteome</keyword>
<evidence type="ECO:0000313" key="2">
    <source>
        <dbReference type="Proteomes" id="UP000076154"/>
    </source>
</evidence>
<dbReference type="EMBL" id="LUEZ02000076">
    <property type="protein sequence ID" value="RDB19711.1"/>
    <property type="molecule type" value="Genomic_DNA"/>
</dbReference>
<dbReference type="AlphaFoldDB" id="A0A369JC74"/>
<sequence>MPQYLRSTGRLILHKIFPNLKKRHHVVGIIGTLNKGPKDFLLVAEFVHLHGLTPADSALSHWFLGIDENGDEFDVGDPQELGVLLRSEGSAECTDADGSKSFPSHGRHDDLPLHSKFVHQLYRTATDATRSNVISIVLMGRCIPSGDAIDVGGRGDQDTDMITPSMLERVLRHTKAARIFIISSLSLSNNWINPLWTLISVPSLHHQRQNQNTRAGVHAPSRPDESVVLDGIQRYRLSFTNAYTSSPRPIPRLIVLHEPPFGHPFPIRHPDTRSIYGRLDPVKEAWKAQLDEDHLKELALEFLRARPYCTDKTMYLWQGAMHLRYNTRLSNPTTRLNYHACLYAAFLFRLHQGERVRRLASALGWDWSEAERRGDVKPMIQCHVSYWTIREAEEGGCRVGELVGRGVESYEATGAWLVCLWMREGRPGVGEEVWREAMRDADAEGVCGGGEGD</sequence>
<dbReference type="InParanoid" id="A0A369JC74"/>
<comment type="caution">
    <text evidence="1">The sequence shown here is derived from an EMBL/GenBank/DDBJ whole genome shotgun (WGS) entry which is preliminary data.</text>
</comment>
<gene>
    <name evidence="1" type="ORF">Hypma_013229</name>
</gene>
<reference evidence="1" key="1">
    <citation type="submission" date="2018-04" db="EMBL/GenBank/DDBJ databases">
        <title>Whole genome sequencing of Hypsizygus marmoreus.</title>
        <authorList>
            <person name="Choi I.-G."/>
            <person name="Min B."/>
            <person name="Kim J.-G."/>
            <person name="Kim S."/>
            <person name="Oh Y.-L."/>
            <person name="Kong W.-S."/>
            <person name="Park H."/>
            <person name="Jeong J."/>
            <person name="Song E.-S."/>
        </authorList>
    </citation>
    <scope>NUCLEOTIDE SEQUENCE [LARGE SCALE GENOMIC DNA]</scope>
    <source>
        <strain evidence="1">51987-8</strain>
    </source>
</reference>
<evidence type="ECO:0000313" key="1">
    <source>
        <dbReference type="EMBL" id="RDB19711.1"/>
    </source>
</evidence>
<accession>A0A369JC74</accession>
<organism evidence="1 2">
    <name type="scientific">Hypsizygus marmoreus</name>
    <name type="common">White beech mushroom</name>
    <name type="synonym">Agaricus marmoreus</name>
    <dbReference type="NCBI Taxonomy" id="39966"/>
    <lineage>
        <taxon>Eukaryota</taxon>
        <taxon>Fungi</taxon>
        <taxon>Dikarya</taxon>
        <taxon>Basidiomycota</taxon>
        <taxon>Agaricomycotina</taxon>
        <taxon>Agaricomycetes</taxon>
        <taxon>Agaricomycetidae</taxon>
        <taxon>Agaricales</taxon>
        <taxon>Tricholomatineae</taxon>
        <taxon>Lyophyllaceae</taxon>
        <taxon>Hypsizygus</taxon>
    </lineage>
</organism>
<protein>
    <submittedName>
        <fullName evidence="1">Uncharacterized protein</fullName>
    </submittedName>
</protein>
<dbReference type="Proteomes" id="UP000076154">
    <property type="component" value="Unassembled WGS sequence"/>
</dbReference>
<name>A0A369JC74_HYPMA</name>